<proteinExistence type="predicted"/>
<evidence type="ECO:0000313" key="1">
    <source>
        <dbReference type="EMBL" id="KAB2625808.1"/>
    </source>
</evidence>
<keyword evidence="2" id="KW-1185">Reference proteome</keyword>
<accession>A0A5N5HDT7</accession>
<dbReference type="EMBL" id="SMOL01000160">
    <property type="protein sequence ID" value="KAB2625808.1"/>
    <property type="molecule type" value="Genomic_DNA"/>
</dbReference>
<reference evidence="2" key="2">
    <citation type="submission" date="2019-10" db="EMBL/GenBank/DDBJ databases">
        <title>A de novo genome assembly of a pear dwarfing rootstock.</title>
        <authorList>
            <person name="Wang F."/>
            <person name="Wang J."/>
            <person name="Li S."/>
            <person name="Zhang Y."/>
            <person name="Fang M."/>
            <person name="Ma L."/>
            <person name="Zhao Y."/>
            <person name="Jiang S."/>
        </authorList>
    </citation>
    <scope>NUCLEOTIDE SEQUENCE [LARGE SCALE GENOMIC DNA]</scope>
</reference>
<protein>
    <submittedName>
        <fullName evidence="1">Uncharacterized protein</fullName>
    </submittedName>
</protein>
<evidence type="ECO:0000313" key="2">
    <source>
        <dbReference type="Proteomes" id="UP000327157"/>
    </source>
</evidence>
<reference evidence="1 2" key="1">
    <citation type="submission" date="2019-09" db="EMBL/GenBank/DDBJ databases">
        <authorList>
            <person name="Ou C."/>
        </authorList>
    </citation>
    <scope>NUCLEOTIDE SEQUENCE [LARGE SCALE GENOMIC DNA]</scope>
    <source>
        <strain evidence="1">S2</strain>
        <tissue evidence="1">Leaf</tissue>
    </source>
</reference>
<comment type="caution">
    <text evidence="1">The sequence shown here is derived from an EMBL/GenBank/DDBJ whole genome shotgun (WGS) entry which is preliminary data.</text>
</comment>
<organism evidence="1 2">
    <name type="scientific">Pyrus ussuriensis x Pyrus communis</name>
    <dbReference type="NCBI Taxonomy" id="2448454"/>
    <lineage>
        <taxon>Eukaryota</taxon>
        <taxon>Viridiplantae</taxon>
        <taxon>Streptophyta</taxon>
        <taxon>Embryophyta</taxon>
        <taxon>Tracheophyta</taxon>
        <taxon>Spermatophyta</taxon>
        <taxon>Magnoliopsida</taxon>
        <taxon>eudicotyledons</taxon>
        <taxon>Gunneridae</taxon>
        <taxon>Pentapetalae</taxon>
        <taxon>rosids</taxon>
        <taxon>fabids</taxon>
        <taxon>Rosales</taxon>
        <taxon>Rosaceae</taxon>
        <taxon>Amygdaloideae</taxon>
        <taxon>Maleae</taxon>
        <taxon>Pyrus</taxon>
    </lineage>
</organism>
<reference evidence="1 2" key="3">
    <citation type="submission" date="2019-11" db="EMBL/GenBank/DDBJ databases">
        <title>A de novo genome assembly of a pear dwarfing rootstock.</title>
        <authorList>
            <person name="Wang F."/>
            <person name="Wang J."/>
            <person name="Li S."/>
            <person name="Zhang Y."/>
            <person name="Fang M."/>
            <person name="Ma L."/>
            <person name="Zhao Y."/>
            <person name="Jiang S."/>
        </authorList>
    </citation>
    <scope>NUCLEOTIDE SEQUENCE [LARGE SCALE GENOMIC DNA]</scope>
    <source>
        <strain evidence="1">S2</strain>
        <tissue evidence="1">Leaf</tissue>
    </source>
</reference>
<sequence length="127" mass="14943">MVDFGGPSSKRVQGEGFEKDKRKKRVVTCVRYTSFAKSCYQITYAKLVGYEKSDMVNKFRADVGLLVHDSCKVNWESWRDVPEEIRTCNYTLDDTNEELMKLMEKALRRVYKQWHYDVEWNGGPAEQ</sequence>
<dbReference type="Proteomes" id="UP000327157">
    <property type="component" value="Chromosome 16"/>
</dbReference>
<gene>
    <name evidence="1" type="ORF">D8674_017468</name>
</gene>
<name>A0A5N5HDT7_9ROSA</name>
<dbReference type="AlphaFoldDB" id="A0A5N5HDT7"/>